<dbReference type="RefSeq" id="WP_168623913.1">
    <property type="nucleotide sequence ID" value="NZ_JAAZQQ010000004.1"/>
</dbReference>
<dbReference type="Proteomes" id="UP000526408">
    <property type="component" value="Unassembled WGS sequence"/>
</dbReference>
<dbReference type="PANTHER" id="PTHR41521">
    <property type="match status" value="1"/>
</dbReference>
<proteinExistence type="predicted"/>
<dbReference type="InterPro" id="IPR011008">
    <property type="entry name" value="Dimeric_a/b-barrel"/>
</dbReference>
<dbReference type="Gene3D" id="3.30.70.100">
    <property type="match status" value="1"/>
</dbReference>
<dbReference type="SUPFAM" id="SSF54909">
    <property type="entry name" value="Dimeric alpha+beta barrel"/>
    <property type="match status" value="1"/>
</dbReference>
<dbReference type="EMBL" id="JAAZQQ010000004">
    <property type="protein sequence ID" value="NKX45530.1"/>
    <property type="molecule type" value="Genomic_DNA"/>
</dbReference>
<keyword evidence="3" id="KW-1185">Reference proteome</keyword>
<evidence type="ECO:0000313" key="2">
    <source>
        <dbReference type="EMBL" id="NKX45530.1"/>
    </source>
</evidence>
<reference evidence="2 3" key="1">
    <citation type="submission" date="2020-04" db="EMBL/GenBank/DDBJ databases">
        <authorList>
            <person name="Yoon J."/>
        </authorList>
    </citation>
    <scope>NUCLEOTIDE SEQUENCE [LARGE SCALE GENOMIC DNA]</scope>
    <source>
        <strain evidence="2 3">KMU-115</strain>
    </source>
</reference>
<comment type="caution">
    <text evidence="2">The sequence shown here is derived from an EMBL/GenBank/DDBJ whole genome shotgun (WGS) entry which is preliminary data.</text>
</comment>
<organism evidence="2 3">
    <name type="scientific">Roseicyclus persicicus</name>
    <dbReference type="NCBI Taxonomy" id="2650661"/>
    <lineage>
        <taxon>Bacteria</taxon>
        <taxon>Pseudomonadati</taxon>
        <taxon>Pseudomonadota</taxon>
        <taxon>Alphaproteobacteria</taxon>
        <taxon>Rhodobacterales</taxon>
        <taxon>Roseobacteraceae</taxon>
        <taxon>Roseicyclus</taxon>
    </lineage>
</organism>
<evidence type="ECO:0000313" key="3">
    <source>
        <dbReference type="Proteomes" id="UP000526408"/>
    </source>
</evidence>
<dbReference type="PANTHER" id="PTHR41521:SF4">
    <property type="entry name" value="BLR0684 PROTEIN"/>
    <property type="match status" value="1"/>
</dbReference>
<feature type="domain" description="DUF1330" evidence="1">
    <location>
        <begin position="3"/>
        <end position="95"/>
    </location>
</feature>
<evidence type="ECO:0000259" key="1">
    <source>
        <dbReference type="Pfam" id="PF07045"/>
    </source>
</evidence>
<accession>A0A7X6H044</accession>
<gene>
    <name evidence="2" type="ORF">HCU73_13125</name>
</gene>
<dbReference type="AlphaFoldDB" id="A0A7X6H044"/>
<dbReference type="InterPro" id="IPR010753">
    <property type="entry name" value="DUF1330"/>
</dbReference>
<sequence length="96" mass="10563">MAKGYWIVHIRVTDPDTYRRYAEVAPAIVKRLGGQYTVDAGRAETAEGDASLDRHVVVEFPSYEAALSAFRSDAYQSIVHLRHSSADCSFTLAEGA</sequence>
<dbReference type="Pfam" id="PF07045">
    <property type="entry name" value="DUF1330"/>
    <property type="match status" value="1"/>
</dbReference>
<name>A0A7X6H044_9RHOB</name>
<protein>
    <submittedName>
        <fullName evidence="2">DUF1330 domain-containing protein</fullName>
    </submittedName>
</protein>